<dbReference type="EMBL" id="JAQQLF010000011">
    <property type="protein sequence ID" value="MDC7717536.1"/>
    <property type="molecule type" value="Genomic_DNA"/>
</dbReference>
<keyword evidence="2" id="KW-1185">Reference proteome</keyword>
<accession>A0ABT5IY89</accession>
<comment type="caution">
    <text evidence="1">The sequence shown here is derived from an EMBL/GenBank/DDBJ whole genome shotgun (WGS) entry which is preliminary data.</text>
</comment>
<dbReference type="RefSeq" id="WP_272751852.1">
    <property type="nucleotide sequence ID" value="NZ_JAQQLF010000011.1"/>
</dbReference>
<gene>
    <name evidence="1" type="ORF">PQU95_09960</name>
</gene>
<proteinExistence type="predicted"/>
<reference evidence="1 2" key="1">
    <citation type="submission" date="2023-01" db="EMBL/GenBank/DDBJ databases">
        <title>Novel species of the genus Vogesella isolated from rivers.</title>
        <authorList>
            <person name="Lu H."/>
        </authorList>
    </citation>
    <scope>NUCLEOTIDE SEQUENCE [LARGE SCALE GENOMIC DNA]</scope>
    <source>
        <strain evidence="1 2">DC21W</strain>
    </source>
</reference>
<evidence type="ECO:0000313" key="2">
    <source>
        <dbReference type="Proteomes" id="UP001219956"/>
    </source>
</evidence>
<name>A0ABT5IY89_9NEIS</name>
<organism evidence="1 2">
    <name type="scientific">Vogesella aquatica</name>
    <dbReference type="NCBI Taxonomy" id="2984206"/>
    <lineage>
        <taxon>Bacteria</taxon>
        <taxon>Pseudomonadati</taxon>
        <taxon>Pseudomonadota</taxon>
        <taxon>Betaproteobacteria</taxon>
        <taxon>Neisseriales</taxon>
        <taxon>Chromobacteriaceae</taxon>
        <taxon>Vogesella</taxon>
    </lineage>
</organism>
<evidence type="ECO:0000313" key="1">
    <source>
        <dbReference type="EMBL" id="MDC7717536.1"/>
    </source>
</evidence>
<sequence length="74" mass="8569">MCYPDKKRLAVLNDYKTVRNVSVLCQKHGISRGTFYKWLQGSQAGQPAPQRKQLHSPEHLLAIDTLLRQRWCCS</sequence>
<dbReference type="Pfam" id="PF13384">
    <property type="entry name" value="HTH_23"/>
    <property type="match status" value="1"/>
</dbReference>
<dbReference type="Proteomes" id="UP001219956">
    <property type="component" value="Unassembled WGS sequence"/>
</dbReference>
<protein>
    <submittedName>
        <fullName evidence="1">Transposase</fullName>
    </submittedName>
</protein>